<dbReference type="Proteomes" id="UP000094784">
    <property type="component" value="Unassembled WGS sequence"/>
</dbReference>
<dbReference type="EMBL" id="MECQ01000001">
    <property type="protein sequence ID" value="ODV56952.1"/>
    <property type="molecule type" value="Genomic_DNA"/>
</dbReference>
<accession>A0A1E4R901</accession>
<sequence length="62" mass="6903">MNVAEKISNRAESIVEIGNLLGLDGTQRVTQFKDVPKSHYASGYIQSAVDKGLRIEEIIRSR</sequence>
<proteinExistence type="predicted"/>
<protein>
    <submittedName>
        <fullName evidence="1">Uncharacterized protein</fullName>
    </submittedName>
</protein>
<evidence type="ECO:0000313" key="2">
    <source>
        <dbReference type="Proteomes" id="UP000094784"/>
    </source>
</evidence>
<name>A0A1E4R901_9BACI</name>
<dbReference type="RefSeq" id="WP_069481918.1">
    <property type="nucleotide sequence ID" value="NZ_KV766182.1"/>
</dbReference>
<comment type="caution">
    <text evidence="1">The sequence shown here is derived from an EMBL/GenBank/DDBJ whole genome shotgun (WGS) entry which is preliminary data.</text>
</comment>
<reference evidence="1 2" key="1">
    <citation type="submission" date="2016-09" db="EMBL/GenBank/DDBJ databases">
        <title>Draft genome sequence of the soil isolate, Lysinibacillus fusiformis M5, a potential hypoxanthine producer.</title>
        <authorList>
            <person name="Gallegos-Monterrosa R."/>
            <person name="Maroti G."/>
            <person name="Balint B."/>
            <person name="Kovacs A.T."/>
        </authorList>
    </citation>
    <scope>NUCLEOTIDE SEQUENCE [LARGE SCALE GENOMIC DNA]</scope>
    <source>
        <strain evidence="1 2">M5</strain>
    </source>
</reference>
<organism evidence="1 2">
    <name type="scientific">Lysinibacillus fusiformis</name>
    <dbReference type="NCBI Taxonomy" id="28031"/>
    <lineage>
        <taxon>Bacteria</taxon>
        <taxon>Bacillati</taxon>
        <taxon>Bacillota</taxon>
        <taxon>Bacilli</taxon>
        <taxon>Bacillales</taxon>
        <taxon>Bacillaceae</taxon>
        <taxon>Lysinibacillus</taxon>
    </lineage>
</organism>
<dbReference type="AlphaFoldDB" id="A0A1E4R901"/>
<gene>
    <name evidence="1" type="ORF">BG258_14115</name>
</gene>
<evidence type="ECO:0000313" key="1">
    <source>
        <dbReference type="EMBL" id="ODV56952.1"/>
    </source>
</evidence>